<keyword evidence="3" id="KW-1185">Reference proteome</keyword>
<sequence length="76" mass="8626">MQCPYCGKEMRYGVIQSPHEISWKPEKGKIFASSQFSKGAIILSEFSFLKGSCVEAYCCDDCMKIIIDYGDRKISE</sequence>
<dbReference type="RefSeq" id="WP_103081993.1">
    <property type="nucleotide sequence ID" value="NZ_CP021850.1"/>
</dbReference>
<dbReference type="KEGG" id="cthd:CDO33_00530"/>
<accession>A0A2K2FGL4</accession>
<dbReference type="InterPro" id="IPR045504">
    <property type="entry name" value="DUF6487"/>
</dbReference>
<organism evidence="2 3">
    <name type="scientific">Clostridium thermosuccinogenes</name>
    <dbReference type="NCBI Taxonomy" id="84032"/>
    <lineage>
        <taxon>Bacteria</taxon>
        <taxon>Bacillati</taxon>
        <taxon>Bacillota</taxon>
        <taxon>Clostridia</taxon>
        <taxon>Eubacteriales</taxon>
        <taxon>Clostridiaceae</taxon>
        <taxon>Clostridium</taxon>
    </lineage>
</organism>
<gene>
    <name evidence="2" type="ORF">CDQ84_12070</name>
</gene>
<reference evidence="2 3" key="1">
    <citation type="submission" date="2017-06" db="EMBL/GenBank/DDBJ databases">
        <title>Investigating the central metabolism of Clostridium thermosuccinogenes.</title>
        <authorList>
            <person name="Koendjbiharie J.G."/>
            <person name="van Kranenburg R."/>
        </authorList>
    </citation>
    <scope>NUCLEOTIDE SEQUENCE [LARGE SCALE GENOMIC DNA]</scope>
    <source>
        <strain evidence="2 3">DSM 5806</strain>
    </source>
</reference>
<protein>
    <recommendedName>
        <fullName evidence="1">DUF6487 domain-containing protein</fullName>
    </recommendedName>
</protein>
<dbReference type="AlphaFoldDB" id="A0A2K2FGL4"/>
<feature type="domain" description="DUF6487" evidence="1">
    <location>
        <begin position="3"/>
        <end position="69"/>
    </location>
</feature>
<proteinExistence type="predicted"/>
<evidence type="ECO:0000313" key="2">
    <source>
        <dbReference type="EMBL" id="PNT97920.1"/>
    </source>
</evidence>
<dbReference type="Pfam" id="PF20097">
    <property type="entry name" value="DUF6487"/>
    <property type="match status" value="1"/>
</dbReference>
<dbReference type="EMBL" id="NIOJ01000032">
    <property type="protein sequence ID" value="PNT97920.1"/>
    <property type="molecule type" value="Genomic_DNA"/>
</dbReference>
<dbReference type="Proteomes" id="UP000236151">
    <property type="component" value="Unassembled WGS sequence"/>
</dbReference>
<evidence type="ECO:0000259" key="1">
    <source>
        <dbReference type="Pfam" id="PF20097"/>
    </source>
</evidence>
<evidence type="ECO:0000313" key="3">
    <source>
        <dbReference type="Proteomes" id="UP000236151"/>
    </source>
</evidence>
<comment type="caution">
    <text evidence="2">The sequence shown here is derived from an EMBL/GenBank/DDBJ whole genome shotgun (WGS) entry which is preliminary data.</text>
</comment>
<name>A0A2K2FGL4_9CLOT</name>